<evidence type="ECO:0000313" key="9">
    <source>
        <dbReference type="Proteomes" id="UP001172788"/>
    </source>
</evidence>
<feature type="domain" description="Bacterial virulence protein VirB8" evidence="6">
    <location>
        <begin position="36"/>
        <end position="241"/>
    </location>
</feature>
<keyword evidence="9" id="KW-1185">Reference proteome</keyword>
<dbReference type="Gene3D" id="3.10.450.230">
    <property type="entry name" value="VirB8 protein"/>
    <property type="match status" value="1"/>
</dbReference>
<evidence type="ECO:0000256" key="4">
    <source>
        <dbReference type="ARBA" id="ARBA00023136"/>
    </source>
</evidence>
<dbReference type="Proteomes" id="UP001172791">
    <property type="component" value="Unassembled WGS sequence"/>
</dbReference>
<evidence type="ECO:0000256" key="5">
    <source>
        <dbReference type="SAM" id="Phobius"/>
    </source>
</evidence>
<dbReference type="InterPro" id="IPR035658">
    <property type="entry name" value="TrbF"/>
</dbReference>
<dbReference type="AlphaFoldDB" id="A0AAW7MH56"/>
<dbReference type="InterPro" id="IPR007430">
    <property type="entry name" value="VirB8"/>
</dbReference>
<comment type="caution">
    <text evidence="7">The sequence shown here is derived from an EMBL/GenBank/DDBJ whole genome shotgun (WGS) entry which is preliminary data.</text>
</comment>
<keyword evidence="2 5" id="KW-0812">Transmembrane</keyword>
<dbReference type="InterPro" id="IPR032710">
    <property type="entry name" value="NTF2-like_dom_sf"/>
</dbReference>
<evidence type="ECO:0000313" key="10">
    <source>
        <dbReference type="Proteomes" id="UP001172791"/>
    </source>
</evidence>
<reference evidence="7" key="1">
    <citation type="submission" date="2018-04" db="EMBL/GenBank/DDBJ databases">
        <authorList>
            <person name="Jy Z."/>
        </authorList>
    </citation>
    <scope>NUCLEOTIDE SEQUENCE</scope>
    <source>
        <strain evidence="8">AS13</strain>
        <strain evidence="7">LA18</strain>
    </source>
</reference>
<dbReference type="GO" id="GO:0016020">
    <property type="term" value="C:membrane"/>
    <property type="evidence" value="ECO:0007669"/>
    <property type="project" value="UniProtKB-SubCell"/>
</dbReference>
<dbReference type="Pfam" id="PF04335">
    <property type="entry name" value="VirB8"/>
    <property type="match status" value="1"/>
</dbReference>
<comment type="subcellular location">
    <subcellularLocation>
        <location evidence="1">Membrane</location>
        <topology evidence="1">Single-pass membrane protein</topology>
    </subcellularLocation>
</comment>
<keyword evidence="4 5" id="KW-0472">Membrane</keyword>
<proteinExistence type="predicted"/>
<evidence type="ECO:0000256" key="3">
    <source>
        <dbReference type="ARBA" id="ARBA00022989"/>
    </source>
</evidence>
<accession>A0AAW7MH56</accession>
<evidence type="ECO:0000313" key="7">
    <source>
        <dbReference type="EMBL" id="MDN4572044.1"/>
    </source>
</evidence>
<name>A0AAW7MH56_9BURK</name>
<dbReference type="EMBL" id="QAIC01000024">
    <property type="protein sequence ID" value="MDN4572044.1"/>
    <property type="molecule type" value="Genomic_DNA"/>
</dbReference>
<evidence type="ECO:0000256" key="2">
    <source>
        <dbReference type="ARBA" id="ARBA00022692"/>
    </source>
</evidence>
<gene>
    <name evidence="7" type="ORF">DBA34_02000</name>
    <name evidence="8" type="ORF">DBB29_12270</name>
</gene>
<dbReference type="Proteomes" id="UP001172788">
    <property type="component" value="Unassembled WGS sequence"/>
</dbReference>
<dbReference type="SUPFAM" id="SSF54427">
    <property type="entry name" value="NTF2-like"/>
    <property type="match status" value="1"/>
</dbReference>
<protein>
    <recommendedName>
        <fullName evidence="6">Bacterial virulence protein VirB8 domain-containing protein</fullName>
    </recommendedName>
</protein>
<evidence type="ECO:0000259" key="6">
    <source>
        <dbReference type="Pfam" id="PF04335"/>
    </source>
</evidence>
<dbReference type="CDD" id="cd16425">
    <property type="entry name" value="TrbF"/>
    <property type="match status" value="1"/>
</dbReference>
<dbReference type="RefSeq" id="WP_301233379.1">
    <property type="nucleotide sequence ID" value="NZ_QAIC01000024.1"/>
</dbReference>
<feature type="transmembrane region" description="Helical" evidence="5">
    <location>
        <begin position="56"/>
        <end position="74"/>
    </location>
</feature>
<sequence>MDFSRLLPGRVSRKAHTEPVSQITSSQELSSPYLDGRREWNERYGDYIKQKHTWQLLAFASLGIAAVALVGNVYQASQTKVRTYIVQLDKFNNPMKVTSADEAAPSDPRYVANQLEKFIIYTRSVTTDPRVQKGWLADAYAMSAPAVVQFLNDYYKKPENEPFERAKREVVTVKVSPATPMYGSQQSWQVEWEETRYSLQGQVLGRARYQAQLQAGHADITDPEKIMKNISGTIATTLSWNQRL</sequence>
<evidence type="ECO:0000256" key="1">
    <source>
        <dbReference type="ARBA" id="ARBA00004167"/>
    </source>
</evidence>
<dbReference type="EMBL" id="QAID01000040">
    <property type="protein sequence ID" value="MDN4578890.1"/>
    <property type="molecule type" value="Genomic_DNA"/>
</dbReference>
<organism evidence="7 10">
    <name type="scientific">Pandoraea cepalis</name>
    <dbReference type="NCBI Taxonomy" id="2508294"/>
    <lineage>
        <taxon>Bacteria</taxon>
        <taxon>Pseudomonadati</taxon>
        <taxon>Pseudomonadota</taxon>
        <taxon>Betaproteobacteria</taxon>
        <taxon>Burkholderiales</taxon>
        <taxon>Burkholderiaceae</taxon>
        <taxon>Pandoraea</taxon>
    </lineage>
</organism>
<evidence type="ECO:0000313" key="8">
    <source>
        <dbReference type="EMBL" id="MDN4578890.1"/>
    </source>
</evidence>
<keyword evidence="3 5" id="KW-1133">Transmembrane helix</keyword>